<gene>
    <name evidence="2" type="ORF">E1269_23285</name>
</gene>
<dbReference type="Pfam" id="PF13529">
    <property type="entry name" value="Peptidase_C39_2"/>
    <property type="match status" value="1"/>
</dbReference>
<dbReference type="Gene3D" id="3.90.70.10">
    <property type="entry name" value="Cysteine proteinases"/>
    <property type="match status" value="1"/>
</dbReference>
<feature type="domain" description="Peptidase C39-like" evidence="1">
    <location>
        <begin position="239"/>
        <end position="391"/>
    </location>
</feature>
<dbReference type="EMBL" id="SMKZ01000042">
    <property type="protein sequence ID" value="TDE01288.1"/>
    <property type="molecule type" value="Genomic_DNA"/>
</dbReference>
<reference evidence="2 3" key="1">
    <citation type="submission" date="2019-03" db="EMBL/GenBank/DDBJ databases">
        <title>Draft genome sequences of novel Actinobacteria.</title>
        <authorList>
            <person name="Sahin N."/>
            <person name="Ay H."/>
            <person name="Saygin H."/>
        </authorList>
    </citation>
    <scope>NUCLEOTIDE SEQUENCE [LARGE SCALE GENOMIC DNA]</scope>
    <source>
        <strain evidence="2 3">5K138</strain>
    </source>
</reference>
<dbReference type="RefSeq" id="WP_131899050.1">
    <property type="nucleotide sequence ID" value="NZ_SMKZ01000042.1"/>
</dbReference>
<dbReference type="InterPro" id="IPR039563">
    <property type="entry name" value="Peptidase_C39_single_dom"/>
</dbReference>
<dbReference type="Proteomes" id="UP000294739">
    <property type="component" value="Unassembled WGS sequence"/>
</dbReference>
<sequence>MHRPPVVGSAVGYAVVVAGFAALLVAALPALPVQASEVLTTPDERIALTRWTTTADWATGDADGLWPLPGSQAGVVMTAPVGRRDYTDPHTGRTATWEYSTWTSPVVEAGFGATELIASWNATTPHGTWIFVELQGRYDDGGTTPWYTMGVWSSDDTTIQRTSVEDQSDGRSSVLTDTVAVADDAGVRLTGYQLRLTLHRTLGSLATPRVWGLSVMASDVPDRSTVEPSAGGIAWGTELDVPRRSQNIHAGSYPEYGGGGEVWCSPTSTTMVMEFYGVHPSDDDLDWIEPGYTDPQVAHAARSTWDYAYEGGGNWPFNTAYATSFGGLDGFVTRLRSLDDLERLIAAGIPVVTSQSFVRGELEGAGYDTSGHLFVVVGFTDDGDVIVNDPAAPSNDAVRRVYPREQFEQVWLRTRRQLPDGGTAGGSGGIAYVIRPVDADLPDGIVTR</sequence>
<dbReference type="InterPro" id="IPR039564">
    <property type="entry name" value="Peptidase_C39-like"/>
</dbReference>
<protein>
    <submittedName>
        <fullName evidence="2">Peptidase C39 family protein</fullName>
    </submittedName>
</protein>
<accession>A0A4V2Z0J6</accession>
<dbReference type="CDD" id="cd02549">
    <property type="entry name" value="Peptidase_C39A"/>
    <property type="match status" value="1"/>
</dbReference>
<dbReference type="OrthoDB" id="9789941at2"/>
<evidence type="ECO:0000313" key="3">
    <source>
        <dbReference type="Proteomes" id="UP000294739"/>
    </source>
</evidence>
<name>A0A4V2Z0J6_9ACTN</name>
<comment type="caution">
    <text evidence="2">The sequence shown here is derived from an EMBL/GenBank/DDBJ whole genome shotgun (WGS) entry which is preliminary data.</text>
</comment>
<organism evidence="2 3">
    <name type="scientific">Jiangella asiatica</name>
    <dbReference type="NCBI Taxonomy" id="2530372"/>
    <lineage>
        <taxon>Bacteria</taxon>
        <taxon>Bacillati</taxon>
        <taxon>Actinomycetota</taxon>
        <taxon>Actinomycetes</taxon>
        <taxon>Jiangellales</taxon>
        <taxon>Jiangellaceae</taxon>
        <taxon>Jiangella</taxon>
    </lineage>
</organism>
<keyword evidence="3" id="KW-1185">Reference proteome</keyword>
<evidence type="ECO:0000259" key="1">
    <source>
        <dbReference type="Pfam" id="PF13529"/>
    </source>
</evidence>
<dbReference type="InParanoid" id="A0A4V2Z0J6"/>
<proteinExistence type="predicted"/>
<evidence type="ECO:0000313" key="2">
    <source>
        <dbReference type="EMBL" id="TDE01288.1"/>
    </source>
</evidence>
<dbReference type="AlphaFoldDB" id="A0A4V2Z0J6"/>